<protein>
    <submittedName>
        <fullName evidence="2">Uncharacterized protein</fullName>
    </submittedName>
</protein>
<dbReference type="EMBL" id="CAJNOR010000421">
    <property type="protein sequence ID" value="CAF0909425.1"/>
    <property type="molecule type" value="Genomic_DNA"/>
</dbReference>
<keyword evidence="1" id="KW-0732">Signal</keyword>
<dbReference type="OrthoDB" id="2017497at2759"/>
<name>A0A814A645_ADIRI</name>
<sequence>MIVLVFLWILLLKIVYQDDECASIVHPKSSHTYQIFPSENHRIDSRLKLHHITILGTHNSYHKSNRFYRYEHSDLDAQLMSGIRQIELDIHVIHKNYLVYHLQIIDDRTNCYCFNDCLLKIRRWIERNPSHYPIFLFIEIKQRFYEDFLTAFTGGIQCEHFYSLKQQILQVFSSDSLILPDFIRGHHRSIRTALKNQRNDELSGNYEYRNYGWPPISLSLGKILISIVDDRFNLFINLIPTCKPLTNFFFISQSNLNVSYASIINIGNPLGQEQIIMSSQINGQLTRTLIGYGGEQSFRRYIQARRYGIHIISTDFVQCNHSEICQSITSDFPGSTPAICNHVLAPSFCNLSIDYL</sequence>
<dbReference type="GO" id="GO:0008081">
    <property type="term" value="F:phosphoric diester hydrolase activity"/>
    <property type="evidence" value="ECO:0007669"/>
    <property type="project" value="InterPro"/>
</dbReference>
<dbReference type="Gene3D" id="3.20.20.190">
    <property type="entry name" value="Phosphatidylinositol (PI) phosphodiesterase"/>
    <property type="match status" value="1"/>
</dbReference>
<proteinExistence type="predicted"/>
<evidence type="ECO:0000256" key="1">
    <source>
        <dbReference type="SAM" id="SignalP"/>
    </source>
</evidence>
<feature type="chain" id="PRO_5036223766" evidence="1">
    <location>
        <begin position="18"/>
        <end position="356"/>
    </location>
</feature>
<dbReference type="Pfam" id="PF16670">
    <property type="entry name" value="PI-PLC-C1"/>
    <property type="match status" value="1"/>
</dbReference>
<dbReference type="EMBL" id="CAJNOJ010000258">
    <property type="protein sequence ID" value="CAF1345930.1"/>
    <property type="molecule type" value="Genomic_DNA"/>
</dbReference>
<accession>A0A814A645</accession>
<dbReference type="InterPro" id="IPR032075">
    <property type="entry name" value="PI-PLC-C1"/>
</dbReference>
<dbReference type="Proteomes" id="UP000663852">
    <property type="component" value="Unassembled WGS sequence"/>
</dbReference>
<comment type="caution">
    <text evidence="2">The sequence shown here is derived from an EMBL/GenBank/DDBJ whole genome shotgun (WGS) entry which is preliminary data.</text>
</comment>
<dbReference type="PROSITE" id="PS50007">
    <property type="entry name" value="PIPLC_X_DOMAIN"/>
    <property type="match status" value="1"/>
</dbReference>
<keyword evidence="4" id="KW-1185">Reference proteome</keyword>
<dbReference type="InterPro" id="IPR017946">
    <property type="entry name" value="PLC-like_Pdiesterase_TIM-brl"/>
</dbReference>
<evidence type="ECO:0000313" key="4">
    <source>
        <dbReference type="Proteomes" id="UP000663828"/>
    </source>
</evidence>
<evidence type="ECO:0000313" key="2">
    <source>
        <dbReference type="EMBL" id="CAF0909425.1"/>
    </source>
</evidence>
<gene>
    <name evidence="3" type="ORF">EDS130_LOCUS33000</name>
    <name evidence="2" type="ORF">XAT740_LOCUS8453</name>
</gene>
<reference evidence="2" key="1">
    <citation type="submission" date="2021-02" db="EMBL/GenBank/DDBJ databases">
        <authorList>
            <person name="Nowell W R."/>
        </authorList>
    </citation>
    <scope>NUCLEOTIDE SEQUENCE</scope>
</reference>
<dbReference type="AlphaFoldDB" id="A0A814A645"/>
<dbReference type="SUPFAM" id="SSF51695">
    <property type="entry name" value="PLC-like phosphodiesterases"/>
    <property type="match status" value="1"/>
</dbReference>
<feature type="signal peptide" evidence="1">
    <location>
        <begin position="1"/>
        <end position="17"/>
    </location>
</feature>
<evidence type="ECO:0000313" key="3">
    <source>
        <dbReference type="EMBL" id="CAF1345930.1"/>
    </source>
</evidence>
<dbReference type="Proteomes" id="UP000663828">
    <property type="component" value="Unassembled WGS sequence"/>
</dbReference>
<organism evidence="2 4">
    <name type="scientific">Adineta ricciae</name>
    <name type="common">Rotifer</name>
    <dbReference type="NCBI Taxonomy" id="249248"/>
    <lineage>
        <taxon>Eukaryota</taxon>
        <taxon>Metazoa</taxon>
        <taxon>Spiralia</taxon>
        <taxon>Gnathifera</taxon>
        <taxon>Rotifera</taxon>
        <taxon>Eurotatoria</taxon>
        <taxon>Bdelloidea</taxon>
        <taxon>Adinetida</taxon>
        <taxon>Adinetidae</taxon>
        <taxon>Adineta</taxon>
    </lineage>
</organism>
<dbReference type="GO" id="GO:0006629">
    <property type="term" value="P:lipid metabolic process"/>
    <property type="evidence" value="ECO:0007669"/>
    <property type="project" value="InterPro"/>
</dbReference>